<dbReference type="Gene3D" id="1.10.287.770">
    <property type="entry name" value="YojJ-like"/>
    <property type="match status" value="1"/>
</dbReference>
<evidence type="ECO:0000256" key="14">
    <source>
        <dbReference type="SAM" id="Phobius"/>
    </source>
</evidence>
<evidence type="ECO:0000256" key="10">
    <source>
        <dbReference type="ARBA" id="ARBA00023180"/>
    </source>
</evidence>
<evidence type="ECO:0000313" key="15">
    <source>
        <dbReference type="Proteomes" id="UP000887566"/>
    </source>
</evidence>
<dbReference type="GO" id="GO:0005886">
    <property type="term" value="C:plasma membrane"/>
    <property type="evidence" value="ECO:0007669"/>
    <property type="project" value="TreeGrafter"/>
</dbReference>
<accession>A0A914VEL2</accession>
<evidence type="ECO:0000256" key="7">
    <source>
        <dbReference type="ARBA" id="ARBA00023053"/>
    </source>
</evidence>
<dbReference type="PANTHER" id="PTHR11690">
    <property type="entry name" value="AMILORIDE-SENSITIVE SODIUM CHANNEL-RELATED"/>
    <property type="match status" value="1"/>
</dbReference>
<keyword evidence="7" id="KW-0915">Sodium</keyword>
<keyword evidence="4 13" id="KW-0894">Sodium channel</keyword>
<keyword evidence="12 13" id="KW-0407">Ion channel</keyword>
<evidence type="ECO:0000256" key="13">
    <source>
        <dbReference type="RuleBase" id="RU000679"/>
    </source>
</evidence>
<keyword evidence="10" id="KW-0325">Glycoprotein</keyword>
<evidence type="ECO:0000313" key="16">
    <source>
        <dbReference type="WBParaSite" id="PSAMB.scaffold1881size26999.g15343.t1"/>
    </source>
</evidence>
<proteinExistence type="inferred from homology"/>
<comment type="similarity">
    <text evidence="2 13">Belongs to the amiloride-sensitive sodium channel (TC 1.A.6) family.</text>
</comment>
<name>A0A914VEL2_9BILA</name>
<reference evidence="16" key="1">
    <citation type="submission" date="2022-11" db="UniProtKB">
        <authorList>
            <consortium name="WormBaseParasite"/>
        </authorList>
    </citation>
    <scope>IDENTIFICATION</scope>
</reference>
<keyword evidence="5 13" id="KW-0812">Transmembrane</keyword>
<keyword evidence="8 13" id="KW-0406">Ion transport</keyword>
<dbReference type="GO" id="GO:0015280">
    <property type="term" value="F:ligand-gated sodium channel activity"/>
    <property type="evidence" value="ECO:0007669"/>
    <property type="project" value="TreeGrafter"/>
</dbReference>
<dbReference type="WBParaSite" id="PSAMB.scaffold1881size26999.g15343.t1">
    <property type="protein sequence ID" value="PSAMB.scaffold1881size26999.g15343.t1"/>
    <property type="gene ID" value="PSAMB.scaffold1881size26999.g15343"/>
</dbReference>
<evidence type="ECO:0000256" key="3">
    <source>
        <dbReference type="ARBA" id="ARBA00022448"/>
    </source>
</evidence>
<protein>
    <submittedName>
        <fullName evidence="16">Uncharacterized protein</fullName>
    </submittedName>
</protein>
<evidence type="ECO:0000256" key="9">
    <source>
        <dbReference type="ARBA" id="ARBA00023136"/>
    </source>
</evidence>
<dbReference type="Proteomes" id="UP000887566">
    <property type="component" value="Unplaced"/>
</dbReference>
<evidence type="ECO:0000256" key="4">
    <source>
        <dbReference type="ARBA" id="ARBA00022461"/>
    </source>
</evidence>
<dbReference type="AlphaFoldDB" id="A0A914VEL2"/>
<evidence type="ECO:0000256" key="8">
    <source>
        <dbReference type="ARBA" id="ARBA00023065"/>
    </source>
</evidence>
<evidence type="ECO:0000256" key="1">
    <source>
        <dbReference type="ARBA" id="ARBA00004141"/>
    </source>
</evidence>
<keyword evidence="6 14" id="KW-1133">Transmembrane helix</keyword>
<feature type="transmembrane region" description="Helical" evidence="14">
    <location>
        <begin position="43"/>
        <end position="64"/>
    </location>
</feature>
<evidence type="ECO:0000256" key="11">
    <source>
        <dbReference type="ARBA" id="ARBA00023201"/>
    </source>
</evidence>
<dbReference type="InterPro" id="IPR001873">
    <property type="entry name" value="ENaC"/>
</dbReference>
<evidence type="ECO:0000256" key="12">
    <source>
        <dbReference type="ARBA" id="ARBA00023303"/>
    </source>
</evidence>
<dbReference type="PANTHER" id="PTHR11690:SF300">
    <property type="entry name" value="PICKPOCKET PROTEIN 19"/>
    <property type="match status" value="1"/>
</dbReference>
<keyword evidence="3 13" id="KW-0813">Transport</keyword>
<keyword evidence="11 13" id="KW-0739">Sodium transport</keyword>
<comment type="subcellular location">
    <subcellularLocation>
        <location evidence="1">Membrane</location>
        <topology evidence="1">Multi-pass membrane protein</topology>
    </subcellularLocation>
</comment>
<evidence type="ECO:0000256" key="5">
    <source>
        <dbReference type="ARBA" id="ARBA00022692"/>
    </source>
</evidence>
<sequence length="538" mass="61358">MSFKMEEPPPERKNTKINFHVFEHAQIQGIPEAVVAKRASKRYMWIAVVIFVHVACFVHLYWLLNTFLVQPNETTVSFEQEDELNPPRVLVCQPATRMLNPKSVSSISAEYYYALELGVGLIHITELSRLEYLVNVTQVEEHHQQILREYNGSASAAYRKFHEKHMRKCEDVFGHCYTELYKNVSCCDIFEPVFTLYGMCYVSKKDAVVIKGSDSLANFRFRLKFAGSSLPDFFVEKPVRPNPLAEPNFEAYEVGFADGLDQGNFLVEREIVLPSQWLTVNMVQKLRWLMSNPKVCVDSDDGLKFFREYTRSNCRWEQVLFKNIKSNNKSCELPLVELLKPGYKSASPCNMTEIFDLFGYDKGDAVILDEAAVDQMNEASPAEIRPYIAENCNLYGNRSDLPKCSVNFLQTLGLPEETNPYLHLFANVQPFTLEQRYGQFLDLMPDAVDSCLPLCYTIVHGLRMSVVNNRRNLGQDEASVVLQYTSKEVEKVIESPRQTVSEYFALIGGNIGLWSGASIVSFGHLLALTLRAVGVRLF</sequence>
<keyword evidence="15" id="KW-1185">Reference proteome</keyword>
<evidence type="ECO:0000256" key="6">
    <source>
        <dbReference type="ARBA" id="ARBA00022989"/>
    </source>
</evidence>
<dbReference type="Pfam" id="PF00858">
    <property type="entry name" value="ASC"/>
    <property type="match status" value="2"/>
</dbReference>
<organism evidence="15 16">
    <name type="scientific">Plectus sambesii</name>
    <dbReference type="NCBI Taxonomy" id="2011161"/>
    <lineage>
        <taxon>Eukaryota</taxon>
        <taxon>Metazoa</taxon>
        <taxon>Ecdysozoa</taxon>
        <taxon>Nematoda</taxon>
        <taxon>Chromadorea</taxon>
        <taxon>Plectida</taxon>
        <taxon>Plectina</taxon>
        <taxon>Plectoidea</taxon>
        <taxon>Plectidae</taxon>
        <taxon>Plectus</taxon>
    </lineage>
</organism>
<keyword evidence="9 14" id="KW-0472">Membrane</keyword>
<evidence type="ECO:0000256" key="2">
    <source>
        <dbReference type="ARBA" id="ARBA00007193"/>
    </source>
</evidence>